<evidence type="ECO:0000313" key="1">
    <source>
        <dbReference type="EMBL" id="RKN44850.1"/>
    </source>
</evidence>
<gene>
    <name evidence="1" type="ORF">D7294_06955</name>
</gene>
<organism evidence="1 2">
    <name type="scientific">Streptomyces hoynatensis</name>
    <dbReference type="NCBI Taxonomy" id="1141874"/>
    <lineage>
        <taxon>Bacteria</taxon>
        <taxon>Bacillati</taxon>
        <taxon>Actinomycetota</taxon>
        <taxon>Actinomycetes</taxon>
        <taxon>Kitasatosporales</taxon>
        <taxon>Streptomycetaceae</taxon>
        <taxon>Streptomyces</taxon>
    </lineage>
</organism>
<name>A0A3A9Z939_9ACTN</name>
<accession>A0A3A9Z939</accession>
<dbReference type="Proteomes" id="UP000272474">
    <property type="component" value="Unassembled WGS sequence"/>
</dbReference>
<comment type="caution">
    <text evidence="1">The sequence shown here is derived from an EMBL/GenBank/DDBJ whole genome shotgun (WGS) entry which is preliminary data.</text>
</comment>
<dbReference type="AlphaFoldDB" id="A0A3A9Z939"/>
<evidence type="ECO:0000313" key="2">
    <source>
        <dbReference type="Proteomes" id="UP000272474"/>
    </source>
</evidence>
<sequence length="352" mass="36246">MPLPSPDVTSANLLGVGGGGGANSTWATGFFIPSTGPFAPMAVRWDGSGWVQTPVPVEQPDDPTLRLLSSRLDGGIAEVAPDDVWAVGDTGTYSAAQGPVAYALIEHWNGTSWQQTPTDALPAGSKLFGIAAVSATDIWAGGEIAGSAGLAHWNGRAWTPVTPAALSDANPVSWVNSLSAAGPGDVWAVGPVGVSIHYDGHTWRKVPLPDLGGDEAWLQNVRTDARFGTWAVGYRVGPDGIRNPLALRWTGTAWESVPVPAAADTQLQDVAFTRSGPQAFGYTDSQTTAAAYGVQLPTTASGQARPITMPAVSDSINGAVSEPGGAGVWIVGTAFARTSPDMLPPFAARTAP</sequence>
<proteinExistence type="predicted"/>
<protein>
    <submittedName>
        <fullName evidence="1">Uncharacterized protein</fullName>
    </submittedName>
</protein>
<reference evidence="1 2" key="1">
    <citation type="journal article" date="2014" name="Int. J. Syst. Evol. Microbiol.">
        <title>Streptomyces hoynatensis sp. nov., isolated from deep marine sediment.</title>
        <authorList>
            <person name="Veyisoglu A."/>
            <person name="Sahin N."/>
        </authorList>
    </citation>
    <scope>NUCLEOTIDE SEQUENCE [LARGE SCALE GENOMIC DNA]</scope>
    <source>
        <strain evidence="1 2">KCTC 29097</strain>
    </source>
</reference>
<dbReference type="EMBL" id="RBAL01000003">
    <property type="protein sequence ID" value="RKN44850.1"/>
    <property type="molecule type" value="Genomic_DNA"/>
</dbReference>
<keyword evidence="2" id="KW-1185">Reference proteome</keyword>